<organism evidence="2 3">
    <name type="scientific">Henosepilachna vigintioctopunctata</name>
    <dbReference type="NCBI Taxonomy" id="420089"/>
    <lineage>
        <taxon>Eukaryota</taxon>
        <taxon>Metazoa</taxon>
        <taxon>Ecdysozoa</taxon>
        <taxon>Arthropoda</taxon>
        <taxon>Hexapoda</taxon>
        <taxon>Insecta</taxon>
        <taxon>Pterygota</taxon>
        <taxon>Neoptera</taxon>
        <taxon>Endopterygota</taxon>
        <taxon>Coleoptera</taxon>
        <taxon>Polyphaga</taxon>
        <taxon>Cucujiformia</taxon>
        <taxon>Coccinelloidea</taxon>
        <taxon>Coccinellidae</taxon>
        <taxon>Epilachninae</taxon>
        <taxon>Epilachnini</taxon>
        <taxon>Henosepilachna</taxon>
    </lineage>
</organism>
<protein>
    <submittedName>
        <fullName evidence="2">Uncharacterized protein</fullName>
    </submittedName>
</protein>
<dbReference type="Proteomes" id="UP001431783">
    <property type="component" value="Unassembled WGS sequence"/>
</dbReference>
<evidence type="ECO:0000313" key="2">
    <source>
        <dbReference type="EMBL" id="KAK9881859.1"/>
    </source>
</evidence>
<reference evidence="2 3" key="1">
    <citation type="submission" date="2023-03" db="EMBL/GenBank/DDBJ databases">
        <title>Genome insight into feeding habits of ladybird beetles.</title>
        <authorList>
            <person name="Li H.-S."/>
            <person name="Huang Y.-H."/>
            <person name="Pang H."/>
        </authorList>
    </citation>
    <scope>NUCLEOTIDE SEQUENCE [LARGE SCALE GENOMIC DNA]</scope>
    <source>
        <strain evidence="2">SYSU_2023b</strain>
        <tissue evidence="2">Whole body</tissue>
    </source>
</reference>
<accession>A0AAW1UM39</accession>
<comment type="caution">
    <text evidence="2">The sequence shown here is derived from an EMBL/GenBank/DDBJ whole genome shotgun (WGS) entry which is preliminary data.</text>
</comment>
<gene>
    <name evidence="2" type="ORF">WA026_018057</name>
</gene>
<keyword evidence="3" id="KW-1185">Reference proteome</keyword>
<proteinExistence type="predicted"/>
<dbReference type="AlphaFoldDB" id="A0AAW1UM39"/>
<feature type="region of interest" description="Disordered" evidence="1">
    <location>
        <begin position="1"/>
        <end position="28"/>
    </location>
</feature>
<dbReference type="EMBL" id="JARQZJ010000071">
    <property type="protein sequence ID" value="KAK9881859.1"/>
    <property type="molecule type" value="Genomic_DNA"/>
</dbReference>
<evidence type="ECO:0000313" key="3">
    <source>
        <dbReference type="Proteomes" id="UP001431783"/>
    </source>
</evidence>
<name>A0AAW1UM39_9CUCU</name>
<evidence type="ECO:0000256" key="1">
    <source>
        <dbReference type="SAM" id="MobiDB-lite"/>
    </source>
</evidence>
<feature type="compositionally biased region" description="Acidic residues" evidence="1">
    <location>
        <begin position="15"/>
        <end position="24"/>
    </location>
</feature>
<feature type="compositionally biased region" description="Basic and acidic residues" evidence="1">
    <location>
        <begin position="1"/>
        <end position="14"/>
    </location>
</feature>
<sequence length="81" mass="8705">MATGKEKAGDHPDDVESVEEEETGQDIASSMMKFPNIMTAMQGQRIAEILANLPSSHSTVECVLLNDGLLCPVNIIAKYGL</sequence>